<protein>
    <submittedName>
        <fullName evidence="1">Uncharacterized protein</fullName>
    </submittedName>
</protein>
<accession>U9T6V9</accession>
<proteinExistence type="predicted"/>
<organism evidence="1">
    <name type="scientific">Rhizophagus irregularis (strain DAOM 181602 / DAOM 197198 / MUCL 43194)</name>
    <name type="common">Arbuscular mycorrhizal fungus</name>
    <name type="synonym">Glomus intraradices</name>
    <dbReference type="NCBI Taxonomy" id="747089"/>
    <lineage>
        <taxon>Eukaryota</taxon>
        <taxon>Fungi</taxon>
        <taxon>Fungi incertae sedis</taxon>
        <taxon>Mucoromycota</taxon>
        <taxon>Glomeromycotina</taxon>
        <taxon>Glomeromycetes</taxon>
        <taxon>Glomerales</taxon>
        <taxon>Glomeraceae</taxon>
        <taxon>Rhizophagus</taxon>
    </lineage>
</organism>
<sequence>MHQLAFPVNEIGTSTKQEILELRFLLNDNLRRYKSIYTIRYSEADEISSYNDEDKIEILEELNKENTSMDEPFDEDTVVTDEETGTKIDDDLDVKKFKVGYDDYIVNYRLRKEAGSVIQ</sequence>
<reference evidence="1" key="1">
    <citation type="submission" date="2013-07" db="EMBL/GenBank/DDBJ databases">
        <title>The genome of an arbuscular mycorrhizal fungus provides insights into the evolution of the oldest plant symbiosis.</title>
        <authorList>
            <consortium name="DOE Joint Genome Institute"/>
            <person name="Tisserant E."/>
            <person name="Malbreil M."/>
            <person name="Kuo A."/>
            <person name="Kohler A."/>
            <person name="Symeonidi A."/>
            <person name="Balestrini R."/>
            <person name="Charron P."/>
            <person name="Duensing N."/>
            <person name="Frei-dit-Frey N."/>
            <person name="Gianinazzi-Pearson V."/>
            <person name="Gilbert B."/>
            <person name="Handa Y."/>
            <person name="Hijri M."/>
            <person name="Kaul R."/>
            <person name="Kawaguchi M."/>
            <person name="Krajinski F."/>
            <person name="Lammers P."/>
            <person name="Lapierre D."/>
            <person name="Masclaux F.G."/>
            <person name="Murat C."/>
            <person name="Morin E."/>
            <person name="Ndikumana S."/>
            <person name="Pagni M."/>
            <person name="Petitpierre D."/>
            <person name="Requena N."/>
            <person name="Rosikiewicz P."/>
            <person name="Riley R."/>
            <person name="Saito K."/>
            <person name="San Clemente H."/>
            <person name="Shapiro H."/>
            <person name="van Tuinen D."/>
            <person name="Becard G."/>
            <person name="Bonfante P."/>
            <person name="Paszkowski U."/>
            <person name="Shachar-Hill Y."/>
            <person name="Young J.P."/>
            <person name="Sanders I.R."/>
            <person name="Henrissat B."/>
            <person name="Rensing S.A."/>
            <person name="Grigoriev I.V."/>
            <person name="Corradi N."/>
            <person name="Roux C."/>
            <person name="Martin F."/>
        </authorList>
    </citation>
    <scope>NUCLEOTIDE SEQUENCE</scope>
    <source>
        <strain evidence="1">DAOM 197198</strain>
    </source>
</reference>
<evidence type="ECO:0000313" key="1">
    <source>
        <dbReference type="EMBL" id="ERZ99070.1"/>
    </source>
</evidence>
<gene>
    <name evidence="1" type="ORF">GLOINDRAFT_9906</name>
</gene>
<name>U9T6V9_RHIID</name>
<dbReference type="EMBL" id="KI298278">
    <property type="protein sequence ID" value="ERZ99070.1"/>
    <property type="molecule type" value="Genomic_DNA"/>
</dbReference>
<dbReference type="VEuPathDB" id="FungiDB:RhiirFUN_025993"/>
<dbReference type="AlphaFoldDB" id="U9T6V9"/>
<dbReference type="HOGENOM" id="CLU_2062717_0_0_1"/>